<dbReference type="PRINTS" id="PR00081">
    <property type="entry name" value="GDHRDH"/>
</dbReference>
<dbReference type="VEuPathDB" id="FungiDB:LCOR_10097.1"/>
<gene>
    <name evidence="1" type="ORF">LCOR_10097.1</name>
</gene>
<dbReference type="InterPro" id="IPR002347">
    <property type="entry name" value="SDR_fam"/>
</dbReference>
<dbReference type="GO" id="GO:0005789">
    <property type="term" value="C:endoplasmic reticulum membrane"/>
    <property type="evidence" value="ECO:0007669"/>
    <property type="project" value="TreeGrafter"/>
</dbReference>
<dbReference type="OrthoDB" id="9989144at2759"/>
<evidence type="ECO:0000313" key="2">
    <source>
        <dbReference type="Proteomes" id="UP000027586"/>
    </source>
</evidence>
<dbReference type="SUPFAM" id="SSF51735">
    <property type="entry name" value="NAD(P)-binding Rossmann-fold domains"/>
    <property type="match status" value="1"/>
</dbReference>
<comment type="caution">
    <text evidence="1">The sequence shown here is derived from an EMBL/GenBank/DDBJ whole genome shotgun (WGS) entry which is preliminary data.</text>
</comment>
<dbReference type="GO" id="GO:0016125">
    <property type="term" value="P:sterol metabolic process"/>
    <property type="evidence" value="ECO:0007669"/>
    <property type="project" value="TreeGrafter"/>
</dbReference>
<reference evidence="1" key="1">
    <citation type="submission" date="2013-08" db="EMBL/GenBank/DDBJ databases">
        <title>Gene expansion shapes genome architecture in the human pathogen Lichtheimia corymbifera: an evolutionary genomics analysis in the ancient terrestrial Mucorales (Mucoromycotina).</title>
        <authorList>
            <person name="Schwartze V.U."/>
            <person name="Winter S."/>
            <person name="Shelest E."/>
            <person name="Marcet-Houben M."/>
            <person name="Horn F."/>
            <person name="Wehner S."/>
            <person name="Hoffmann K."/>
            <person name="Riege K."/>
            <person name="Sammeth M."/>
            <person name="Nowrousian M."/>
            <person name="Valiante V."/>
            <person name="Linde J."/>
            <person name="Jacobsen I.D."/>
            <person name="Marz M."/>
            <person name="Brakhage A.A."/>
            <person name="Gabaldon T."/>
            <person name="Bocker S."/>
            <person name="Voigt K."/>
        </authorList>
    </citation>
    <scope>NUCLEOTIDE SEQUENCE [LARGE SCALE GENOMIC DNA]</scope>
    <source>
        <strain evidence="1">FSU 9682</strain>
    </source>
</reference>
<accession>A0A068SBQ1</accession>
<dbReference type="PANTHER" id="PTHR44442">
    <property type="entry name" value="3-KETO-STEROID REDUCTASE"/>
    <property type="match status" value="1"/>
</dbReference>
<dbReference type="Pfam" id="PF00106">
    <property type="entry name" value="adh_short"/>
    <property type="match status" value="1"/>
</dbReference>
<name>A0A068SBQ1_9FUNG</name>
<dbReference type="Gene3D" id="3.40.50.720">
    <property type="entry name" value="NAD(P)-binding Rossmann-like Domain"/>
    <property type="match status" value="1"/>
</dbReference>
<sequence>MTEQQQNRESKVAIVTGANAGVGYGIIQRLLEQEKDIQIVMACRNGGRASRARLSLLQQFPSANIDIELVDLVNAQSVFKFCDNIKSRYTSINYLFCNAGILSTLGLNWKELVWLFFQDPAGFFERSDATIQATGEINEDGMGKVFAANVFGHYVMLRELEGLLDASGDARVIWTSSLTAEKSAFDIDDWQGLKSTFPYESSKWACDLISIKSNDRYISENHHIISFTTSPGVVASAIIDLPMVLAKLRVGLQYVYRFLGVSSQTITGYAGAISNIHVALQPLKALNYLYRYTSLADRWGTPYVEGTTVSDYDPMTAEKLLQHCELAYQAQKRLVPSSEK</sequence>
<protein>
    <submittedName>
        <fullName evidence="1">3-keto-steroid reductase-like</fullName>
    </submittedName>
</protein>
<dbReference type="GO" id="GO:0000253">
    <property type="term" value="F:3-beta-hydroxysteroid 3-dehydrogenase (NADP+) activity"/>
    <property type="evidence" value="ECO:0007669"/>
    <property type="project" value="TreeGrafter"/>
</dbReference>
<dbReference type="STRING" id="1263082.A0A068SBQ1"/>
<dbReference type="InterPro" id="IPR036291">
    <property type="entry name" value="NAD(P)-bd_dom_sf"/>
</dbReference>
<dbReference type="AlphaFoldDB" id="A0A068SBQ1"/>
<dbReference type="EMBL" id="CBTN010000067">
    <property type="protein sequence ID" value="CDH59272.1"/>
    <property type="molecule type" value="Genomic_DNA"/>
</dbReference>
<dbReference type="InterPro" id="IPR052834">
    <property type="entry name" value="3KSR/17beta-HSD"/>
</dbReference>
<proteinExistence type="predicted"/>
<keyword evidence="2" id="KW-1185">Reference proteome</keyword>
<dbReference type="PANTHER" id="PTHR44442:SF1">
    <property type="entry name" value="3-KETO-STEROID REDUCTASE_17-BETA-HYDROXYSTEROID DEHYDROGENASE 7"/>
    <property type="match status" value="1"/>
</dbReference>
<dbReference type="Proteomes" id="UP000027586">
    <property type="component" value="Unassembled WGS sequence"/>
</dbReference>
<evidence type="ECO:0000313" key="1">
    <source>
        <dbReference type="EMBL" id="CDH59272.1"/>
    </source>
</evidence>
<organism evidence="1 2">
    <name type="scientific">Lichtheimia corymbifera JMRC:FSU:9682</name>
    <dbReference type="NCBI Taxonomy" id="1263082"/>
    <lineage>
        <taxon>Eukaryota</taxon>
        <taxon>Fungi</taxon>
        <taxon>Fungi incertae sedis</taxon>
        <taxon>Mucoromycota</taxon>
        <taxon>Mucoromycotina</taxon>
        <taxon>Mucoromycetes</taxon>
        <taxon>Mucorales</taxon>
        <taxon>Lichtheimiaceae</taxon>
        <taxon>Lichtheimia</taxon>
    </lineage>
</organism>